<feature type="region of interest" description="Disordered" evidence="1">
    <location>
        <begin position="799"/>
        <end position="824"/>
    </location>
</feature>
<feature type="region of interest" description="Disordered" evidence="1">
    <location>
        <begin position="1083"/>
        <end position="1103"/>
    </location>
</feature>
<dbReference type="InParanoid" id="A0A218Z2Q7"/>
<feature type="region of interest" description="Disordered" evidence="1">
    <location>
        <begin position="442"/>
        <end position="461"/>
    </location>
</feature>
<protein>
    <submittedName>
        <fullName evidence="2">Uncharacterized protein</fullName>
    </submittedName>
</protein>
<evidence type="ECO:0000313" key="2">
    <source>
        <dbReference type="EMBL" id="OWP02022.1"/>
    </source>
</evidence>
<feature type="compositionally biased region" description="Basic and acidic residues" evidence="1">
    <location>
        <begin position="1309"/>
        <end position="1320"/>
    </location>
</feature>
<feature type="region of interest" description="Disordered" evidence="1">
    <location>
        <begin position="753"/>
        <end position="783"/>
    </location>
</feature>
<comment type="caution">
    <text evidence="2">The sequence shown here is derived from an EMBL/GenBank/DDBJ whole genome shotgun (WGS) entry which is preliminary data.</text>
</comment>
<dbReference type="Proteomes" id="UP000242519">
    <property type="component" value="Unassembled WGS sequence"/>
</dbReference>
<organism evidence="2 3">
    <name type="scientific">Diplocarpon coronariae</name>
    <dbReference type="NCBI Taxonomy" id="2795749"/>
    <lineage>
        <taxon>Eukaryota</taxon>
        <taxon>Fungi</taxon>
        <taxon>Dikarya</taxon>
        <taxon>Ascomycota</taxon>
        <taxon>Pezizomycotina</taxon>
        <taxon>Leotiomycetes</taxon>
        <taxon>Helotiales</taxon>
        <taxon>Drepanopezizaceae</taxon>
        <taxon>Diplocarpon</taxon>
    </lineage>
</organism>
<feature type="compositionally biased region" description="Basic and acidic residues" evidence="1">
    <location>
        <begin position="442"/>
        <end position="455"/>
    </location>
</feature>
<feature type="compositionally biased region" description="Polar residues" evidence="1">
    <location>
        <begin position="753"/>
        <end position="767"/>
    </location>
</feature>
<reference evidence="2 3" key="1">
    <citation type="submission" date="2017-04" db="EMBL/GenBank/DDBJ databases">
        <title>Draft genome sequence of Marssonina coronaria NL1: causal agent of apple blotch.</title>
        <authorList>
            <person name="Cheng Q."/>
        </authorList>
    </citation>
    <scope>NUCLEOTIDE SEQUENCE [LARGE SCALE GENOMIC DNA]</scope>
    <source>
        <strain evidence="2 3">NL1</strain>
    </source>
</reference>
<feature type="compositionally biased region" description="Polar residues" evidence="1">
    <location>
        <begin position="702"/>
        <end position="726"/>
    </location>
</feature>
<feature type="region of interest" description="Disordered" evidence="1">
    <location>
        <begin position="675"/>
        <end position="735"/>
    </location>
</feature>
<sequence>MRGLTTVPAESGASGGEGQGQAHRPGWDEESELTINSSMDAVDTLCAISRGFREISNTKTDYDVGDPISLFSPPLRLIHAELETAFGDENGDLSIGVLEELIELDGVNPFPESLFQRWKHHHRHRHDDLQLPHVPHTRTIQGPIIPTERLRLSRLKSGKQEKPALSASASNWKALSGVAPVAGHWEVENAWYVSTKEGHTRILSLPTPIEHAERLSDPGYGRGGKVLGARFHPLDKIAIQAAHGQVKNTKVLCPDCIVDLFKRLGRKDEAHPPTAVNSSTAPLQEQGLEKNLGRLLKTMLQNESATSFDFKEHLQKMHWPDEVEIPNANFARKYALVPRGEALPTSILKGLRQSSVDEEDLKILRQLWESAREEYESLEVEGEPGADSTADQKLFELYLSHYFSPLTPVLFFDSGLDFDWESNGEGKIPSNRDTEATLVEEVGVRGESSHPEKRSATSTEGNEEWHVILMGCRVPVSPGTDSTAIPELNHALRRAQEFSAGVESVGTRDANQITVFSLDNNNPPAAFAHKPAIRRTPSSTSVDRASLSRVSLGQARDRPRAWSMAFDGRSGDLRDFDRLFPRRALTDQAPMVNNSSQVNNRKRSSTFLSQRYLTDLDFVPPQVQAHTKPLHTRKASGQIRVAQSRQDLGFNTHLFPSSSPIYPPRRSSIKNFNELSASPSRAREHTHRRQNSDTLSAALRCPTSSYSTTHASPSINTTRSTTSSHPQRYIPDSTGIIGDFVPIEPTEMASAHYTSASKGSMHSNNKPSKIPRPNPYQFEPDTPWVNNEQRQTQFSDFLDNQDASRNSAPTPSPRVGGHTKNARSAGNDLFFHRENEQLSPPKPGFTLHRSESSPSLMAAHFEAPSRRIPSPDIHTYYSEDTGQSSLPRRGRSPSPSRSNYKYEETRASPSYYQTSQTYSTPSRLGSPVRHGSNAKGPVYHSTFGRYSPAHRESSSREHAYHSNSGRISPTRRESDSKDSSHHASASGRHSGKTPSETLHDVVERDEQDDFFDQELPLRFRSESPTKSPQKRSRSPMKKMFGENGWLGRSPDEISEVKRQVKKAAAEQKDRPSMMGKLRSKLGEFAEKADISPGRSGRSNNDKRPKISILSVSLGPPEQARLLMEVELMIVHTANTFLMNQFSQGRIAVDSIKKTVDTWKSKGRHVVIEFMYDQATQRDLVAANQHNFRFFGERAGNDVRTNSMLYNWKQVASLMSIRTFCEADTVILKLLFDVEQILELLGGAEAIMLRLQQIRAGANEMMRIARQKKEARKSAQIRNAVPATPGRAATWLSQSSAGASAEDPYGGVKHVPDSYKHEQSG</sequence>
<keyword evidence="3" id="KW-1185">Reference proteome</keyword>
<evidence type="ECO:0000313" key="3">
    <source>
        <dbReference type="Proteomes" id="UP000242519"/>
    </source>
</evidence>
<dbReference type="EMBL" id="MZNU01000252">
    <property type="protein sequence ID" value="OWP02022.1"/>
    <property type="molecule type" value="Genomic_DNA"/>
</dbReference>
<gene>
    <name evidence="2" type="ORF">B2J93_1494</name>
</gene>
<name>A0A218Z2Q7_9HELO</name>
<feature type="compositionally biased region" description="Low complexity" evidence="1">
    <location>
        <begin position="884"/>
        <end position="898"/>
    </location>
</feature>
<feature type="region of interest" description="Disordered" evidence="1">
    <location>
        <begin position="1285"/>
        <end position="1320"/>
    </location>
</feature>
<proteinExistence type="predicted"/>
<accession>A0A218Z2Q7</accession>
<dbReference type="OrthoDB" id="5229017at2759"/>
<evidence type="ECO:0000256" key="1">
    <source>
        <dbReference type="SAM" id="MobiDB-lite"/>
    </source>
</evidence>
<feature type="compositionally biased region" description="Basic and acidic residues" evidence="1">
    <location>
        <begin position="970"/>
        <end position="981"/>
    </location>
</feature>
<feature type="compositionally biased region" description="Low complexity" evidence="1">
    <location>
        <begin position="908"/>
        <end position="922"/>
    </location>
</feature>
<feature type="region of interest" description="Disordered" evidence="1">
    <location>
        <begin position="1009"/>
        <end position="1049"/>
    </location>
</feature>
<feature type="region of interest" description="Disordered" evidence="1">
    <location>
        <begin position="863"/>
        <end position="996"/>
    </location>
</feature>
<feature type="compositionally biased region" description="Basic and acidic residues" evidence="1">
    <location>
        <begin position="949"/>
        <end position="960"/>
    </location>
</feature>
<feature type="region of interest" description="Disordered" evidence="1">
    <location>
        <begin position="1"/>
        <end position="29"/>
    </location>
</feature>